<accession>A0ACC2N4K3</accession>
<evidence type="ECO:0000313" key="1">
    <source>
        <dbReference type="EMBL" id="KAJ8665992.1"/>
    </source>
</evidence>
<gene>
    <name evidence="1" type="ORF">QAD02_007654</name>
</gene>
<dbReference type="Proteomes" id="UP001239111">
    <property type="component" value="Chromosome 4"/>
</dbReference>
<proteinExistence type="predicted"/>
<organism evidence="1 2">
    <name type="scientific">Eretmocerus hayati</name>
    <dbReference type="NCBI Taxonomy" id="131215"/>
    <lineage>
        <taxon>Eukaryota</taxon>
        <taxon>Metazoa</taxon>
        <taxon>Ecdysozoa</taxon>
        <taxon>Arthropoda</taxon>
        <taxon>Hexapoda</taxon>
        <taxon>Insecta</taxon>
        <taxon>Pterygota</taxon>
        <taxon>Neoptera</taxon>
        <taxon>Endopterygota</taxon>
        <taxon>Hymenoptera</taxon>
        <taxon>Apocrita</taxon>
        <taxon>Proctotrupomorpha</taxon>
        <taxon>Chalcidoidea</taxon>
        <taxon>Aphelinidae</taxon>
        <taxon>Aphelininae</taxon>
        <taxon>Eretmocerus</taxon>
    </lineage>
</organism>
<protein>
    <submittedName>
        <fullName evidence="1">Uncharacterized protein</fullName>
    </submittedName>
</protein>
<evidence type="ECO:0000313" key="2">
    <source>
        <dbReference type="Proteomes" id="UP001239111"/>
    </source>
</evidence>
<reference evidence="1" key="1">
    <citation type="submission" date="2023-04" db="EMBL/GenBank/DDBJ databases">
        <title>A chromosome-level genome assembly of the parasitoid wasp Eretmocerus hayati.</title>
        <authorList>
            <person name="Zhong Y."/>
            <person name="Liu S."/>
            <person name="Liu Y."/>
        </authorList>
    </citation>
    <scope>NUCLEOTIDE SEQUENCE</scope>
    <source>
        <strain evidence="1">ZJU_SS_LIU_2023</strain>
    </source>
</reference>
<sequence>MAGHRSRRSVHRDHDESREDRRSRSRERWSRSRQRRDRSRSRDRSHDRYHQNRHRRSGSHHTPSPQVTRAENGESDLAKLAQILSEKSEKPAARAGEFEDKRECTSCKRSGHTEDRCFLKMDKLKKEKRD</sequence>
<dbReference type="EMBL" id="CM056744">
    <property type="protein sequence ID" value="KAJ8665992.1"/>
    <property type="molecule type" value="Genomic_DNA"/>
</dbReference>
<keyword evidence="2" id="KW-1185">Reference proteome</keyword>
<comment type="caution">
    <text evidence="1">The sequence shown here is derived from an EMBL/GenBank/DDBJ whole genome shotgun (WGS) entry which is preliminary data.</text>
</comment>
<name>A0ACC2N4K3_9HYME</name>